<dbReference type="InterPro" id="IPR052022">
    <property type="entry name" value="26kDa_periplasmic_antigen"/>
</dbReference>
<evidence type="ECO:0008006" key="4">
    <source>
        <dbReference type="Google" id="ProtNLM"/>
    </source>
</evidence>
<proteinExistence type="predicted"/>
<keyword evidence="3" id="KW-1185">Reference proteome</keyword>
<dbReference type="PANTHER" id="PTHR34387">
    <property type="entry name" value="SLR1258 PROTEIN"/>
    <property type="match status" value="1"/>
</dbReference>
<feature type="signal peptide" evidence="1">
    <location>
        <begin position="1"/>
        <end position="23"/>
    </location>
</feature>
<feature type="chain" id="PRO_5031068914" description="SIMPL domain-containing protein" evidence="1">
    <location>
        <begin position="24"/>
        <end position="253"/>
    </location>
</feature>
<accession>A0A7Y9XSM8</accession>
<evidence type="ECO:0000256" key="1">
    <source>
        <dbReference type="SAM" id="SignalP"/>
    </source>
</evidence>
<dbReference type="Gene3D" id="3.30.70.2970">
    <property type="entry name" value="Protein of unknown function (DUF541), domain 2"/>
    <property type="match status" value="1"/>
</dbReference>
<evidence type="ECO:0000313" key="2">
    <source>
        <dbReference type="EMBL" id="NYH93824.1"/>
    </source>
</evidence>
<dbReference type="Proteomes" id="UP000522081">
    <property type="component" value="Unassembled WGS sequence"/>
</dbReference>
<dbReference type="Pfam" id="PF04402">
    <property type="entry name" value="SIMPL"/>
    <property type="match status" value="1"/>
</dbReference>
<gene>
    <name evidence="2" type="ORF">FHS75_000129</name>
</gene>
<dbReference type="InterPro" id="IPR007497">
    <property type="entry name" value="SIMPL/DUF541"/>
</dbReference>
<sequence length="253" mass="26982">MLRSILTAAALAGSAALPLSAMAQQSPPVVVSPGNTLLTVSAEGEVMREPDIAVFSAGVVTTGKTAREALSANSTAMTRVIAALKRSGIADRDIQTSNLSVTPVYANRPRQPGDSLEQQVPPIIGYRANNSVSVRHRNLDEYGRVIDTLIEAGANNVNGPDFQLDDPDTALDEARVRAVRKARERAELYARAAGLRVSRILSISESGFNYGPPPVMYARMASDEAMPAPPPAPMQPGEMRMTTNVTIQYELAP</sequence>
<dbReference type="Gene3D" id="3.30.110.170">
    <property type="entry name" value="Protein of unknown function (DUF541), domain 1"/>
    <property type="match status" value="1"/>
</dbReference>
<keyword evidence="1" id="KW-0732">Signal</keyword>
<dbReference type="GO" id="GO:0006974">
    <property type="term" value="P:DNA damage response"/>
    <property type="evidence" value="ECO:0007669"/>
    <property type="project" value="TreeGrafter"/>
</dbReference>
<organism evidence="2 3">
    <name type="scientific">Novosphingobium marinum</name>
    <dbReference type="NCBI Taxonomy" id="1514948"/>
    <lineage>
        <taxon>Bacteria</taxon>
        <taxon>Pseudomonadati</taxon>
        <taxon>Pseudomonadota</taxon>
        <taxon>Alphaproteobacteria</taxon>
        <taxon>Sphingomonadales</taxon>
        <taxon>Sphingomonadaceae</taxon>
        <taxon>Novosphingobium</taxon>
    </lineage>
</organism>
<dbReference type="AlphaFoldDB" id="A0A7Y9XSM8"/>
<name>A0A7Y9XSM8_9SPHN</name>
<comment type="caution">
    <text evidence="2">The sequence shown here is derived from an EMBL/GenBank/DDBJ whole genome shotgun (WGS) entry which is preliminary data.</text>
</comment>
<dbReference type="EMBL" id="JACBZF010000001">
    <property type="protein sequence ID" value="NYH93824.1"/>
    <property type="molecule type" value="Genomic_DNA"/>
</dbReference>
<reference evidence="2 3" key="1">
    <citation type="submission" date="2020-07" db="EMBL/GenBank/DDBJ databases">
        <title>Genomic Encyclopedia of Type Strains, Phase IV (KMG-IV): sequencing the most valuable type-strain genomes for metagenomic binning, comparative biology and taxonomic classification.</title>
        <authorList>
            <person name="Goeker M."/>
        </authorList>
    </citation>
    <scope>NUCLEOTIDE SEQUENCE [LARGE SCALE GENOMIC DNA]</scope>
    <source>
        <strain evidence="2 3">DSM 29043</strain>
    </source>
</reference>
<protein>
    <recommendedName>
        <fullName evidence="4">SIMPL domain-containing protein</fullName>
    </recommendedName>
</protein>
<evidence type="ECO:0000313" key="3">
    <source>
        <dbReference type="Proteomes" id="UP000522081"/>
    </source>
</evidence>
<dbReference type="RefSeq" id="WP_179405795.1">
    <property type="nucleotide sequence ID" value="NZ_BMGF01000001.1"/>
</dbReference>
<dbReference type="PANTHER" id="PTHR34387:SF1">
    <property type="entry name" value="PERIPLASMIC IMMUNOGENIC PROTEIN"/>
    <property type="match status" value="1"/>
</dbReference>